<keyword evidence="4" id="KW-0217">Developmental protein</keyword>
<dbReference type="Ensembl" id="ENSPMAT00000000600.1">
    <property type="protein sequence ID" value="ENSPMAP00000000599.1"/>
    <property type="gene ID" value="ENSPMAG00000000525.1"/>
</dbReference>
<keyword evidence="14" id="KW-0472">Membrane</keyword>
<evidence type="ECO:0000256" key="6">
    <source>
        <dbReference type="ARBA" id="ARBA00022490"/>
    </source>
</evidence>
<dbReference type="InterPro" id="IPR049400">
    <property type="entry name" value="DYNC2H1_AAA_dom"/>
</dbReference>
<evidence type="ECO:0000256" key="16">
    <source>
        <dbReference type="ARBA" id="ARBA00023212"/>
    </source>
</evidence>
<dbReference type="InterPro" id="IPR003593">
    <property type="entry name" value="AAA+_ATPase"/>
</dbReference>
<dbReference type="InterPro" id="IPR042222">
    <property type="entry name" value="Dynein_2_N"/>
</dbReference>
<protein>
    <recommendedName>
        <fullName evidence="18">Cytoplasmic dynein 2 heavy chain 1</fullName>
    </recommendedName>
</protein>
<dbReference type="SUPFAM" id="SSF52540">
    <property type="entry name" value="P-loop containing nucleoside triphosphate hydrolases"/>
    <property type="match status" value="4"/>
</dbReference>
<evidence type="ECO:0000256" key="9">
    <source>
        <dbReference type="ARBA" id="ARBA00022794"/>
    </source>
</evidence>
<dbReference type="Gene3D" id="3.40.50.300">
    <property type="entry name" value="P-loop containing nucleotide triphosphate hydrolases"/>
    <property type="match status" value="3"/>
</dbReference>
<dbReference type="InterPro" id="IPR043157">
    <property type="entry name" value="Dynein_AAA1S"/>
</dbReference>
<evidence type="ECO:0000256" key="3">
    <source>
        <dbReference type="ARBA" id="ARBA00008887"/>
    </source>
</evidence>
<evidence type="ECO:0000256" key="4">
    <source>
        <dbReference type="ARBA" id="ARBA00022473"/>
    </source>
</evidence>
<dbReference type="FunFam" id="1.20.920.30:FF:000006">
    <property type="entry name" value="Cytoplasmic dynein 2 heavy chain 1"/>
    <property type="match status" value="1"/>
</dbReference>
<evidence type="ECO:0000256" key="5">
    <source>
        <dbReference type="ARBA" id="ARBA00022475"/>
    </source>
</evidence>
<reference evidence="20" key="1">
    <citation type="submission" date="2025-08" db="UniProtKB">
        <authorList>
            <consortium name="Ensembl"/>
        </authorList>
    </citation>
    <scope>IDENTIFICATION</scope>
</reference>
<dbReference type="FunFam" id="3.40.50.300:FF:000071">
    <property type="entry name" value="Cytoplasmic dynein heavy chain 1"/>
    <property type="match status" value="1"/>
</dbReference>
<evidence type="ECO:0000256" key="18">
    <source>
        <dbReference type="ARBA" id="ARBA00023902"/>
    </source>
</evidence>
<proteinExistence type="inferred from homology"/>
<dbReference type="STRING" id="7757.ENSPMAP00000000599"/>
<feature type="domain" description="AAA+ ATPase" evidence="19">
    <location>
        <begin position="1390"/>
        <end position="1545"/>
    </location>
</feature>
<dbReference type="Gene3D" id="1.20.920.30">
    <property type="match status" value="1"/>
</dbReference>
<accession>S4R5W9</accession>
<dbReference type="GO" id="GO:0030286">
    <property type="term" value="C:dynein complex"/>
    <property type="evidence" value="ECO:0007669"/>
    <property type="project" value="UniProtKB-KW"/>
</dbReference>
<keyword evidence="9" id="KW-0970">Cilium biogenesis/degradation</keyword>
<keyword evidence="12" id="KW-0175">Coiled coil</keyword>
<dbReference type="Gene3D" id="3.20.180.20">
    <property type="entry name" value="Dynein heavy chain, N-terminal domain 2"/>
    <property type="match status" value="1"/>
</dbReference>
<evidence type="ECO:0000256" key="1">
    <source>
        <dbReference type="ARBA" id="ARBA00004202"/>
    </source>
</evidence>
<sequence length="2509" mass="279857">VRQLSALGYTIPPKVLQAATTALKFYRHANTLKQVAHFYNTIDQQMIPSQRPMLLEAALAFEKIIKKSGSRAEGGSTVQVTWDSPEQLESYIAELQRAAETLTGQNRRLRRTHLDLCDKVVALMSVDLLRQQQRWKSAVQEIRHSICTKEQGGVRVDNMAPWLLHWDHQLYKALELQYQAGLERLHLHLPDIHTELTFTQGRLQLRPPIEELRSRYYREVRRFLGAPAAFLGVRGITGPTAIFPAMVERNEMRFLAVYMRAEALFARLADACTAFQEWVVLGQVDVEALIEKHLHTVADWERNFRSLKTRGKDAERLPTQLKVDCIVVNCGPVRTSIDTHIQQLFEGLLHSLRGSIQAHVQEMEAFISEGSRSLSTQPQTVEEIGDARRQHADLVARTPQLEPLFMEMEAKNRLLRSVGGAGVERLSVLRGEWDGFQLRLHNHELVLKEQVDRMRGAVMARVTSIARDVERFHARWMQLRPNASALESSDRGAGLRCLESLREQRSELHELLATRAVLVSDCHHFDVEEPNSELIDEVTADVAQYEAMWGQYEEFVTALSDMEKEDWISFRSRCHVFEEFLLTWHERLRKAAPTPVMIRLQSDVDRYRLVVPVLKFVRGEHLSADHWLELFRLLALPRGTTLERLTFSHILNSTDVILQHATELKELNSRAQGEVSVREALRELELWGASAAFSLAEHTEVEGGSVPIVCEWRDLLGQLADQRSLLQSLRDSPYYRGFEDKVQVWESRLSDLDESLHNLNLIQRKWLYLEPIFGRGALPREHARFLRVHNDFCDIMREVSRDMRLLTLVARPGIKRTLSAMLDQLQRCQKALNDFLEEKRSTFPRFYFIGDDDLLEILGQATNPTVIQAHLKKLFAGIHSVEFDDGCHHIMAMRSLDGELVPLRQQVEVTADVEVWLGMLAEEMRQTLKQLLVQCLKNGKSGDIDPSQYPSQVLCLAERVRFTGDVERALPALGLSQLEVELREKIQAYTRFTGTHTAVLTPPSSGSVRMSPSVCMSLCVPVTDPVLAKLVNDASKHLVITGLWQQQGVVKCLLTSKDICRVMLLDLIQYNFNIEGNAQQLVHTPLTDKCYLTLTQGMRMGLGGNPYGPAGTGKTESVKALGGLFGRQVLVFNCDEGIDVRAIGRIFVGLVKCGAWGCFDEFNRLEETVLSAVSTQIHTIQDALKCRAHSCTLLGSQVVLDHNSGIFITLNPAGKGYGGRQKLPDNLKQLFRPVAMTRPDNELIAAVILHSEGFTDAHALGAKLCAIFSLAKEVLSPQQHYDWGLRALKTVLRGCGSLLQSSRQEGADKKIDESGLVVRALRVNTLSKLAFADVALFDALVRDVFPGTDLGGVEHGELHNALLEACTHAGLAVVDAQVRKALELHEQLRQRTGVVVVGPSGAGKSTLWSLLRMALARLGRTVVQHTLNPKALPRAQLLGHLDMDTREWTDGVLTASARAVVRQPQDVQSWVVCDGDVDPEWIESLNSVLDDNRLLTMPSGERIQFGPNVNFIFETHDLSSASPATVSRMGMIFLSDEDTDVRALVGSWLSRQDEAVRDDLGELINEHFYRALSWVTKQSEQVVPCSLVGVVMSGLSHLHSCSHRTHFAVGLVRGLGANLPPRTRLDFAKEVFGWVGESLPDPRRPLDVFVSSPASSEPPRLCCYDSDTASAVANATATATDAEEAWGPPPVVLTAHARRALDTFGPWLDERHPQPFLLVGPEGCGKSTLLRQAFSRLRSVRVATVHCSAQTAPHHVLQTLAQACALVSSGSGRALRPRDCERLVLHLKDVNLPRPDKWGTSQLSAFLQQVLTYRGFYDEALEWVGLEGVQVVASMTAGGSSGRHPLSPRLSSILRIACIDYPEAEELQAVCCAYLGSVLHAVAPAHPLWVATASVKKLAGSMLTLYQQVRAKFTPDDHNHYLFTPRNLTQWALGLLRYDPSSGDRASSSADAVLEVWAYESCREFRDRLVGSRARDTFDAALASVLHSDWGSNPLPQLADAYYVTWGAHHMSVSAPGQPLPQHGQPLGRLSSTDLKSVIKKGLVHFAREYRPLRLLLFPELLAAVARAERVLSRPGGSLLLAGPSGVGRRTAATLAASMHGLSLLSPRVSRTYGSKQFRGDVKGLMQQAGVEGLQVGLLLEDFQMLSPEFLEIVNSLLSSGVFASIGEVPGLFSPEELEPLLAPLRESASQDGFTGPIYNYFTRRVQQNLHVVLVMDYTHPDFTLKCDSNPALVKRCAVLWMDGWSKQTMLKIPEMMLSEEEEVGSEEKTKERLGKLPGGAELIRAFLHVHESCAALGATPRRYLAFVQRYQHVLTHTSTALIHRKGHLQAGVSKLTEARTLVDELKGRAAEQSTLLAEKRADADQALRDITTSMQNVSVQKAEMERLQETILQEAVLIEQRKCAIDLELAEVQPLVDEAKQAVGSIRPESLSEIRSLRMPPDIIRDILEGVLRLMGTFDTSWVSMKSFLARRGVRDDIVTFDSRSITREIRDSVEELLMRNATSFDPK</sequence>
<dbReference type="Pfam" id="PF12774">
    <property type="entry name" value="AAA_6"/>
    <property type="match status" value="1"/>
</dbReference>
<reference evidence="20" key="2">
    <citation type="submission" date="2025-09" db="UniProtKB">
        <authorList>
            <consortium name="Ensembl"/>
        </authorList>
    </citation>
    <scope>IDENTIFICATION</scope>
</reference>
<evidence type="ECO:0000256" key="15">
    <source>
        <dbReference type="ARBA" id="ARBA00023175"/>
    </source>
</evidence>
<dbReference type="GO" id="GO:0045505">
    <property type="term" value="F:dynein intermediate chain binding"/>
    <property type="evidence" value="ECO:0007669"/>
    <property type="project" value="InterPro"/>
</dbReference>
<dbReference type="Pfam" id="PF22597">
    <property type="entry name" value="DYN_lid"/>
    <property type="match status" value="1"/>
</dbReference>
<dbReference type="InterPro" id="IPR035699">
    <property type="entry name" value="AAA_6"/>
</dbReference>
<keyword evidence="13" id="KW-0969">Cilium</keyword>
<dbReference type="InterPro" id="IPR026983">
    <property type="entry name" value="DHC"/>
</dbReference>
<dbReference type="Pfam" id="PF08393">
    <property type="entry name" value="DHC_N2"/>
    <property type="match status" value="1"/>
</dbReference>
<keyword evidence="6" id="KW-0963">Cytoplasm</keyword>
<evidence type="ECO:0000259" key="19">
    <source>
        <dbReference type="SMART" id="SM00382"/>
    </source>
</evidence>
<dbReference type="InterPro" id="IPR013602">
    <property type="entry name" value="Dynein_heavy_linker"/>
</dbReference>
<dbReference type="FunFam" id="3.20.180.20:FF:000002">
    <property type="entry name" value="Cytoplasmic dynein heavy chain 1"/>
    <property type="match status" value="1"/>
</dbReference>
<evidence type="ECO:0000313" key="20">
    <source>
        <dbReference type="Ensembl" id="ENSPMAP00000000599.1"/>
    </source>
</evidence>
<dbReference type="InterPro" id="IPR042228">
    <property type="entry name" value="Dynein_linker_3"/>
</dbReference>
<keyword evidence="15" id="KW-0505">Motor protein</keyword>
<feature type="domain" description="AAA+ ATPase" evidence="19">
    <location>
        <begin position="1103"/>
        <end position="1274"/>
    </location>
</feature>
<dbReference type="InterPro" id="IPR054354">
    <property type="entry name" value="DYNC2H1-like_lid"/>
</dbReference>
<evidence type="ECO:0000256" key="14">
    <source>
        <dbReference type="ARBA" id="ARBA00023136"/>
    </source>
</evidence>
<dbReference type="Gene3D" id="1.20.140.100">
    <property type="entry name" value="Dynein heavy chain, N-terminal domain 2"/>
    <property type="match status" value="1"/>
</dbReference>
<keyword evidence="8" id="KW-0547">Nucleotide-binding</keyword>
<dbReference type="Pfam" id="PF12777">
    <property type="entry name" value="MT"/>
    <property type="match status" value="1"/>
</dbReference>
<keyword evidence="17" id="KW-0966">Cell projection</keyword>
<dbReference type="GO" id="GO:0051959">
    <property type="term" value="F:dynein light intermediate chain binding"/>
    <property type="evidence" value="ECO:0007669"/>
    <property type="project" value="InterPro"/>
</dbReference>
<feature type="domain" description="AAA+ ATPase" evidence="19">
    <location>
        <begin position="1712"/>
        <end position="1860"/>
    </location>
</feature>
<evidence type="ECO:0000256" key="8">
    <source>
        <dbReference type="ARBA" id="ARBA00022741"/>
    </source>
</evidence>
<keyword evidence="5" id="KW-1003">Cell membrane</keyword>
<comment type="similarity">
    <text evidence="3">Belongs to the dynein heavy chain family.</text>
</comment>
<dbReference type="InterPro" id="IPR024317">
    <property type="entry name" value="Dynein_heavy_chain_D4_dom"/>
</dbReference>
<organism evidence="20">
    <name type="scientific">Petromyzon marinus</name>
    <name type="common">Sea lamprey</name>
    <dbReference type="NCBI Taxonomy" id="7757"/>
    <lineage>
        <taxon>Eukaryota</taxon>
        <taxon>Metazoa</taxon>
        <taxon>Chordata</taxon>
        <taxon>Craniata</taxon>
        <taxon>Vertebrata</taxon>
        <taxon>Cyclostomata</taxon>
        <taxon>Hyperoartia</taxon>
        <taxon>Petromyzontiformes</taxon>
        <taxon>Petromyzontidae</taxon>
        <taxon>Petromyzon</taxon>
    </lineage>
</organism>
<dbReference type="GO" id="GO:0005524">
    <property type="term" value="F:ATP binding"/>
    <property type="evidence" value="ECO:0007669"/>
    <property type="project" value="UniProtKB-KW"/>
</dbReference>
<dbReference type="Pfam" id="PF21264">
    <property type="entry name" value="DYNC2H1_AAA_dom"/>
    <property type="match status" value="1"/>
</dbReference>
<comment type="subcellular location">
    <subcellularLocation>
        <location evidence="1">Cell membrane</location>
        <topology evidence="1">Peripheral membrane protein</topology>
    </subcellularLocation>
    <subcellularLocation>
        <location evidence="2">Cytoplasm</location>
        <location evidence="2">Cytoskeleton</location>
        <location evidence="2">Cilium axoneme</location>
    </subcellularLocation>
</comment>
<dbReference type="InterPro" id="IPR027417">
    <property type="entry name" value="P-loop_NTPase"/>
</dbReference>
<evidence type="ECO:0000256" key="17">
    <source>
        <dbReference type="ARBA" id="ARBA00023273"/>
    </source>
</evidence>
<dbReference type="Gene3D" id="1.10.8.710">
    <property type="match status" value="1"/>
</dbReference>
<evidence type="ECO:0000256" key="10">
    <source>
        <dbReference type="ARBA" id="ARBA00022840"/>
    </source>
</evidence>
<dbReference type="GO" id="GO:0005874">
    <property type="term" value="C:microtubule"/>
    <property type="evidence" value="ECO:0007669"/>
    <property type="project" value="UniProtKB-KW"/>
</dbReference>
<keyword evidence="11" id="KW-0243">Dynein</keyword>
<dbReference type="FunFam" id="3.40.50.300:FF:001810">
    <property type="entry name" value="Cytoplasmic dynein 2 heavy chain 1"/>
    <property type="match status" value="1"/>
</dbReference>
<dbReference type="GO" id="GO:0007018">
    <property type="term" value="P:microtubule-based movement"/>
    <property type="evidence" value="ECO:0007669"/>
    <property type="project" value="InterPro"/>
</dbReference>
<dbReference type="InterPro" id="IPR024743">
    <property type="entry name" value="Dynein_HC_stalk"/>
</dbReference>
<evidence type="ECO:0000256" key="13">
    <source>
        <dbReference type="ARBA" id="ARBA00023069"/>
    </source>
</evidence>
<keyword evidence="7" id="KW-0493">Microtubule</keyword>
<dbReference type="GeneTree" id="ENSGT00940000154620"/>
<dbReference type="GO" id="GO:0005886">
    <property type="term" value="C:plasma membrane"/>
    <property type="evidence" value="ECO:0007669"/>
    <property type="project" value="UniProtKB-SubCell"/>
</dbReference>
<dbReference type="Pfam" id="PF12775">
    <property type="entry name" value="AAA_7"/>
    <property type="match status" value="1"/>
</dbReference>
<evidence type="ECO:0000256" key="7">
    <source>
        <dbReference type="ARBA" id="ARBA00022701"/>
    </source>
</evidence>
<dbReference type="OMA" id="EAMASHH"/>
<dbReference type="PANTHER" id="PTHR45703:SF22">
    <property type="entry name" value="DYNEIN CYTOPLASMIC 2 HEAVY CHAIN 1"/>
    <property type="match status" value="1"/>
</dbReference>
<evidence type="ECO:0000256" key="2">
    <source>
        <dbReference type="ARBA" id="ARBA00004430"/>
    </source>
</evidence>
<dbReference type="SMART" id="SM00382">
    <property type="entry name" value="AAA"/>
    <property type="match status" value="3"/>
</dbReference>
<dbReference type="FunFam" id="3.40.50.300:FF:000706">
    <property type="entry name" value="Cytoplasmic dynein 2 heavy chain 1"/>
    <property type="match status" value="1"/>
</dbReference>
<dbReference type="FunFam" id="1.10.8.710:FF:000006">
    <property type="entry name" value="cytoplasmic dynein 2 heavy chain 1"/>
    <property type="match status" value="1"/>
</dbReference>
<dbReference type="Pfam" id="PF12780">
    <property type="entry name" value="AAA_8"/>
    <property type="match status" value="1"/>
</dbReference>
<dbReference type="GO" id="GO:0030030">
    <property type="term" value="P:cell projection organization"/>
    <property type="evidence" value="ECO:0007669"/>
    <property type="project" value="UniProtKB-KW"/>
</dbReference>
<evidence type="ECO:0000256" key="11">
    <source>
        <dbReference type="ARBA" id="ARBA00023017"/>
    </source>
</evidence>
<name>S4R5W9_PETMA</name>
<dbReference type="PANTHER" id="PTHR45703">
    <property type="entry name" value="DYNEIN HEAVY CHAIN"/>
    <property type="match status" value="1"/>
</dbReference>
<evidence type="ECO:0000256" key="12">
    <source>
        <dbReference type="ARBA" id="ARBA00023054"/>
    </source>
</evidence>
<dbReference type="HOGENOM" id="CLU_000038_3_2_1"/>
<dbReference type="Gene3D" id="1.20.920.20">
    <property type="match status" value="1"/>
</dbReference>
<dbReference type="GO" id="GO:0005930">
    <property type="term" value="C:axoneme"/>
    <property type="evidence" value="ECO:0007669"/>
    <property type="project" value="UniProtKB-SubCell"/>
</dbReference>
<keyword evidence="10" id="KW-0067">ATP-binding</keyword>
<keyword evidence="16" id="KW-0206">Cytoskeleton</keyword>